<dbReference type="Proteomes" id="UP000565078">
    <property type="component" value="Unassembled WGS sequence"/>
</dbReference>
<protein>
    <submittedName>
        <fullName evidence="1">Uncharacterized protein</fullName>
    </submittedName>
</protein>
<sequence length="65" mass="6722">MNITARSYVNIFGCPNANSDKCPAISMAQSLEVNGDVNFSSATARVSIGGAAMYKTAAGEFVIST</sequence>
<gene>
    <name evidence="1" type="ORF">HA254_06370</name>
</gene>
<organism evidence="1 2">
    <name type="scientific">Candidatus Iainarchaeum sp</name>
    <dbReference type="NCBI Taxonomy" id="3101447"/>
    <lineage>
        <taxon>Archaea</taxon>
        <taxon>Candidatus Iainarchaeota</taxon>
        <taxon>Candidatus Iainarchaeia</taxon>
        <taxon>Candidatus Iainarchaeales</taxon>
        <taxon>Candidatus Iainarchaeaceae</taxon>
        <taxon>Candidatus Iainarchaeum</taxon>
    </lineage>
</organism>
<evidence type="ECO:0000313" key="1">
    <source>
        <dbReference type="EMBL" id="HIH10260.1"/>
    </source>
</evidence>
<dbReference type="EMBL" id="DUGC01000100">
    <property type="protein sequence ID" value="HIH10260.1"/>
    <property type="molecule type" value="Genomic_DNA"/>
</dbReference>
<reference evidence="2" key="1">
    <citation type="journal article" date="2020" name="bioRxiv">
        <title>A rank-normalized archaeal taxonomy based on genome phylogeny resolves widespread incomplete and uneven classifications.</title>
        <authorList>
            <person name="Rinke C."/>
            <person name="Chuvochina M."/>
            <person name="Mussig A.J."/>
            <person name="Chaumeil P.-A."/>
            <person name="Waite D.W."/>
            <person name="Whitman W.B."/>
            <person name="Parks D.H."/>
            <person name="Hugenholtz P."/>
        </authorList>
    </citation>
    <scope>NUCLEOTIDE SEQUENCE [LARGE SCALE GENOMIC DNA]</scope>
</reference>
<evidence type="ECO:0000313" key="2">
    <source>
        <dbReference type="Proteomes" id="UP000565078"/>
    </source>
</evidence>
<proteinExistence type="predicted"/>
<comment type="caution">
    <text evidence="1">The sequence shown here is derived from an EMBL/GenBank/DDBJ whole genome shotgun (WGS) entry which is preliminary data.</text>
</comment>
<dbReference type="AlphaFoldDB" id="A0A7J4IZI1"/>
<accession>A0A7J4IZI1</accession>
<name>A0A7J4IZI1_9ARCH</name>